<keyword evidence="10" id="KW-1185">Reference proteome</keyword>
<dbReference type="Proteomes" id="UP000015500">
    <property type="component" value="Chromosome"/>
</dbReference>
<evidence type="ECO:0000313" key="9">
    <source>
        <dbReference type="EMBL" id="AGT32429.1"/>
    </source>
</evidence>
<protein>
    <recommendedName>
        <fullName evidence="8">Major facilitator superfamily (MFS) profile domain-containing protein</fullName>
    </recommendedName>
</protein>
<accession>S5Z0D4</accession>
<dbReference type="Gene3D" id="1.20.1250.20">
    <property type="entry name" value="MFS general substrate transporter like domains"/>
    <property type="match status" value="2"/>
</dbReference>
<feature type="transmembrane region" description="Helical" evidence="7">
    <location>
        <begin position="98"/>
        <end position="123"/>
    </location>
</feature>
<feature type="transmembrane region" description="Helical" evidence="7">
    <location>
        <begin position="73"/>
        <end position="92"/>
    </location>
</feature>
<dbReference type="GO" id="GO:0015212">
    <property type="term" value="F:cytidine transmembrane transporter activity"/>
    <property type="evidence" value="ECO:0007669"/>
    <property type="project" value="TreeGrafter"/>
</dbReference>
<dbReference type="STRING" id="1921421.M493_10840"/>
<feature type="transmembrane region" description="Helical" evidence="7">
    <location>
        <begin position="211"/>
        <end position="231"/>
    </location>
</feature>
<evidence type="ECO:0000256" key="6">
    <source>
        <dbReference type="ARBA" id="ARBA00023136"/>
    </source>
</evidence>
<feature type="transmembrane region" description="Helical" evidence="7">
    <location>
        <begin position="335"/>
        <end position="358"/>
    </location>
</feature>
<keyword evidence="2" id="KW-0813">Transport</keyword>
<dbReference type="AlphaFoldDB" id="S5Z0D4"/>
<evidence type="ECO:0000256" key="5">
    <source>
        <dbReference type="ARBA" id="ARBA00022989"/>
    </source>
</evidence>
<evidence type="ECO:0000256" key="1">
    <source>
        <dbReference type="ARBA" id="ARBA00004651"/>
    </source>
</evidence>
<dbReference type="InterPro" id="IPR004740">
    <property type="entry name" value="Nuc_H_symport"/>
</dbReference>
<feature type="transmembrane region" description="Helical" evidence="7">
    <location>
        <begin position="162"/>
        <end position="180"/>
    </location>
</feature>
<dbReference type="EMBL" id="CP006254">
    <property type="protein sequence ID" value="AGT32429.1"/>
    <property type="molecule type" value="Genomic_DNA"/>
</dbReference>
<dbReference type="SUPFAM" id="SSF103473">
    <property type="entry name" value="MFS general substrate transporter"/>
    <property type="match status" value="1"/>
</dbReference>
<feature type="transmembrane region" description="Helical" evidence="7">
    <location>
        <begin position="12"/>
        <end position="34"/>
    </location>
</feature>
<feature type="transmembrane region" description="Helical" evidence="7">
    <location>
        <begin position="378"/>
        <end position="396"/>
    </location>
</feature>
<dbReference type="InterPro" id="IPR036259">
    <property type="entry name" value="MFS_trans_sf"/>
</dbReference>
<keyword evidence="6 7" id="KW-0472">Membrane</keyword>
<dbReference type="InterPro" id="IPR020846">
    <property type="entry name" value="MFS_dom"/>
</dbReference>
<comment type="subcellular location">
    <subcellularLocation>
        <location evidence="1">Cell membrane</location>
        <topology evidence="1">Multi-pass membrane protein</topology>
    </subcellularLocation>
</comment>
<name>S5Z0D4_GEOG3</name>
<dbReference type="PANTHER" id="PTHR23522:SF4">
    <property type="entry name" value="NUCLEOSIDE PERMEASE NUPG-RELATED"/>
    <property type="match status" value="1"/>
</dbReference>
<gene>
    <name evidence="9" type="ORF">M493_10840</name>
</gene>
<dbReference type="HOGENOM" id="CLU_013133_1_2_9"/>
<feature type="transmembrane region" description="Helical" evidence="7">
    <location>
        <begin position="40"/>
        <end position="61"/>
    </location>
</feature>
<proteinExistence type="predicted"/>
<keyword evidence="3" id="KW-1003">Cell membrane</keyword>
<feature type="transmembrane region" description="Helical" evidence="7">
    <location>
        <begin position="243"/>
        <end position="266"/>
    </location>
</feature>
<dbReference type="GO" id="GO:0015213">
    <property type="term" value="F:uridine transmembrane transporter activity"/>
    <property type="evidence" value="ECO:0007669"/>
    <property type="project" value="TreeGrafter"/>
</dbReference>
<dbReference type="PANTHER" id="PTHR23522">
    <property type="entry name" value="BLL5896 PROTEIN"/>
    <property type="match status" value="1"/>
</dbReference>
<keyword evidence="5 7" id="KW-1133">Transmembrane helix</keyword>
<reference evidence="9 10" key="1">
    <citation type="journal article" date="2014" name="Genome Announc.">
        <title>Complete Genome Sequence of the Thermophilic Polychlorinated Biphenyl Degrader Geobacillus sp. Strain JF8 (NBRC 109937).</title>
        <authorList>
            <person name="Shintani M."/>
            <person name="Ohtsubo Y."/>
            <person name="Fukuda K."/>
            <person name="Hosoyama A."/>
            <person name="Ohji S."/>
            <person name="Yamazoe A."/>
            <person name="Fujita N."/>
            <person name="Nagata Y."/>
            <person name="Tsuda M."/>
            <person name="Hatta T."/>
            <person name="Kimbara K."/>
        </authorList>
    </citation>
    <scope>NUCLEOTIDE SEQUENCE [LARGE SCALE GENOMIC DNA]</scope>
    <source>
        <strain evidence="9 10">JF8</strain>
    </source>
</reference>
<dbReference type="PROSITE" id="PS50850">
    <property type="entry name" value="MFS"/>
    <property type="match status" value="1"/>
</dbReference>
<evidence type="ECO:0000259" key="8">
    <source>
        <dbReference type="PROSITE" id="PS50850"/>
    </source>
</evidence>
<organism evidence="9 10">
    <name type="scientific">Geobacillus genomosp. 3</name>
    <dbReference type="NCBI Taxonomy" id="1921421"/>
    <lineage>
        <taxon>Bacteria</taxon>
        <taxon>Bacillati</taxon>
        <taxon>Bacillota</taxon>
        <taxon>Bacilli</taxon>
        <taxon>Bacillales</taxon>
        <taxon>Anoxybacillaceae</taxon>
        <taxon>Geobacillus</taxon>
    </lineage>
</organism>
<evidence type="ECO:0000256" key="2">
    <source>
        <dbReference type="ARBA" id="ARBA00022448"/>
    </source>
</evidence>
<evidence type="ECO:0000256" key="7">
    <source>
        <dbReference type="SAM" id="Phobius"/>
    </source>
</evidence>
<dbReference type="KEGG" id="gjf:M493_10840"/>
<feature type="transmembrane region" description="Helical" evidence="7">
    <location>
        <begin position="273"/>
        <end position="293"/>
    </location>
</feature>
<feature type="transmembrane region" description="Helical" evidence="7">
    <location>
        <begin position="299"/>
        <end position="323"/>
    </location>
</feature>
<evidence type="ECO:0000313" key="10">
    <source>
        <dbReference type="Proteomes" id="UP000015500"/>
    </source>
</evidence>
<keyword evidence="4 7" id="KW-0812">Transmembrane</keyword>
<dbReference type="Pfam" id="PF03825">
    <property type="entry name" value="Nuc_H_symport"/>
    <property type="match status" value="1"/>
</dbReference>
<evidence type="ECO:0000256" key="3">
    <source>
        <dbReference type="ARBA" id="ARBA00022475"/>
    </source>
</evidence>
<feature type="domain" description="Major facilitator superfamily (MFS) profile" evidence="8">
    <location>
        <begin position="162"/>
        <end position="414"/>
    </location>
</feature>
<dbReference type="PATRIC" id="fig|1345697.3.peg.2099"/>
<evidence type="ECO:0000256" key="4">
    <source>
        <dbReference type="ARBA" id="ARBA00022692"/>
    </source>
</evidence>
<feature type="transmembrane region" description="Helical" evidence="7">
    <location>
        <begin position="135"/>
        <end position="156"/>
    </location>
</feature>
<dbReference type="GO" id="GO:0005886">
    <property type="term" value="C:plasma membrane"/>
    <property type="evidence" value="ECO:0007669"/>
    <property type="project" value="UniProtKB-SubCell"/>
</dbReference>
<sequence length="414" mass="45348">MSTKPFVVPRLSAMMFLEFFVWGAWYATGGLVLAKSGLSSIIGTVYSVGAIAAIIAPFFLGMVVDRFFASEKVLGLLHIVGGILLWLIPGQIKAGNGTALVWLVFTYMLTYMPTLALTNNVAFHNIPDSVKHFPVIRVFGTIGWIVAGLLIGQLGFSDHPTIFQIAAGAAILLGLFSFTLPHTPAPAKGKPLSVRDLLCLDALQMLKDKNYLVFIVCSLLICVPLAVYYSFTSPFLGAVGFQNVGSVMTIGQMSEIFFMLLIPFFFRHLGVKYMLLVGMIAWTARYLLFGFGAPAEATWFMYLGIALHGICYDFFFVTGFIYAEQKAGEKIKGQAQSLLVLFTQGIGMYFGNMIAGQLFNSIVTAQGKDALVQWQTFWFYPAIAAAVIAVVFFVLFREKGLSAESTKTYDNAKA</sequence>